<evidence type="ECO:0000313" key="3">
    <source>
        <dbReference type="Proteomes" id="UP000007471"/>
    </source>
</evidence>
<proteinExistence type="predicted"/>
<protein>
    <recommendedName>
        <fullName evidence="1">HNH nuclease domain-containing protein</fullName>
    </recommendedName>
</protein>
<dbReference type="PATRIC" id="fig|765698.3.peg.3253"/>
<sequence length="331" mass="37115">MMSRFWWVNHNQTARQEIDGQYLWSPKTESNGARSEFYNNLRRAAPGDIVLSYSEQAVRYVGRVTDFAFTAPKPEEFKNTGAYWNQEGWLLPVYWTPLAPTVSPKALIGKLGPLLPARYSPIHQTTGSGNQKAYLASISPDVFRTIVAGTAFNGDALLRGGANSLTYEVVNEMLEDAVERRILEDMQLEETVKKSVIQARRGQGKFRANVETIERSCRLTGVTNPALLIASHIKPWRLCRSAQERLDGMNGLLLTPDADHLFDRGFISFADDGEVLVSSRVDKTDLQRLGFEQLAMQRFGFAEAPAVWRAGAFSPPQQGYLAQHRTDVFVI</sequence>
<name>E8T9T4_MESCW</name>
<organism evidence="2 3">
    <name type="scientific">Mesorhizobium ciceri biovar biserrulae (strain HAMBI 2942 / LMG 23838 / WSM1271)</name>
    <dbReference type="NCBI Taxonomy" id="765698"/>
    <lineage>
        <taxon>Bacteria</taxon>
        <taxon>Pseudomonadati</taxon>
        <taxon>Pseudomonadota</taxon>
        <taxon>Alphaproteobacteria</taxon>
        <taxon>Hyphomicrobiales</taxon>
        <taxon>Phyllobacteriaceae</taxon>
        <taxon>Mesorhizobium</taxon>
    </lineage>
</organism>
<dbReference type="Proteomes" id="UP000007471">
    <property type="component" value="Chromosome"/>
</dbReference>
<dbReference type="eggNOG" id="COG3440">
    <property type="taxonomic scope" value="Bacteria"/>
</dbReference>
<dbReference type="HOGENOM" id="CLU_054701_0_0_5"/>
<dbReference type="REBASE" id="31700">
    <property type="entry name" value="Mci1271McrBP"/>
</dbReference>
<evidence type="ECO:0000259" key="1">
    <source>
        <dbReference type="Pfam" id="PF13391"/>
    </source>
</evidence>
<dbReference type="KEGG" id="mci:Mesci_2772"/>
<evidence type="ECO:0000313" key="2">
    <source>
        <dbReference type="EMBL" id="ADV11906.1"/>
    </source>
</evidence>
<dbReference type="Pfam" id="PF13391">
    <property type="entry name" value="HNH_2"/>
    <property type="match status" value="1"/>
</dbReference>
<reference evidence="3" key="1">
    <citation type="submission" date="2011-01" db="EMBL/GenBank/DDBJ databases">
        <title>Complete sequence of chromosome of Mesorhizobium ciceri bv. biserrulae WSM1271.</title>
        <authorList>
            <person name="Lucas S."/>
            <person name="Copeland A."/>
            <person name="Lapidus A."/>
            <person name="Cheng J.-F."/>
            <person name="Goodwin L."/>
            <person name="Pitluck S."/>
            <person name="Teshima H."/>
            <person name="Detter J.C."/>
            <person name="Han C."/>
            <person name="Tapia R."/>
            <person name="Land M."/>
            <person name="Hauser L."/>
            <person name="Kyrpides N."/>
            <person name="Ivanova N."/>
            <person name="Nandasena K."/>
            <person name="Reeve W.G."/>
            <person name="Howieson J.G."/>
            <person name="O'Hara G."/>
            <person name="Tiwari R.P."/>
            <person name="Woyke T."/>
        </authorList>
    </citation>
    <scope>NUCLEOTIDE SEQUENCE [LARGE SCALE GENOMIC DNA]</scope>
    <source>
        <strain evidence="3">HAMBI 2942 / LMG 23838 / WSM1271</strain>
    </source>
</reference>
<dbReference type="OrthoDB" id="9811869at2"/>
<gene>
    <name evidence="2" type="ordered locus">Mesci_2772</name>
</gene>
<dbReference type="RefSeq" id="WP_013530589.1">
    <property type="nucleotide sequence ID" value="NC_014923.1"/>
</dbReference>
<dbReference type="EMBL" id="CP002447">
    <property type="protein sequence ID" value="ADV11906.1"/>
    <property type="molecule type" value="Genomic_DNA"/>
</dbReference>
<dbReference type="AlphaFoldDB" id="E8T9T4"/>
<dbReference type="InterPro" id="IPR003615">
    <property type="entry name" value="HNH_nuc"/>
</dbReference>
<accession>E8T9T4</accession>
<feature type="domain" description="HNH nuclease" evidence="1">
    <location>
        <begin position="217"/>
        <end position="269"/>
    </location>
</feature>